<name>A0A5Q0H1G8_SACSY</name>
<sequence>MTLAVIDDARRRVRLGVRHLLARPADSTEAVVGALVALHATDPATVFLSAWARLADPSVAEVEDALYGRRSLERLLAMRRTMFVVAAGDVPVVHTAAGRAVAERERVKLLAHLAEGVGWDEARLKQVGQEVLAALRERGEAAAAELVRDVPALAEQVLVGGGKPYEVRQNVSSRVLRTMAAEGLIRRARPRGTWLSSQFRWTAGAPWPETDPARARAELARRWLASFGPGTAADLKWWTGWTVRQTRDALAAVGAVEVALERGTGYVLPGDEDPVEAPEPWAALLPGLDPTPMGWQDRDWYLAPELRPRLFDATGNVGPTVWWDGRVVGGWAQRADGEVVWEPLVDVGADATAAIARQAARLTAWLGGVRVVPRFRNPLEKELAT</sequence>
<protein>
    <submittedName>
        <fullName evidence="1">Winged helix DNA-binding domain-containing protein</fullName>
    </submittedName>
</protein>
<dbReference type="GO" id="GO:0003677">
    <property type="term" value="F:DNA binding"/>
    <property type="evidence" value="ECO:0007669"/>
    <property type="project" value="UniProtKB-KW"/>
</dbReference>
<evidence type="ECO:0000313" key="2">
    <source>
        <dbReference type="Proteomes" id="UP000325787"/>
    </source>
</evidence>
<organism evidence="1 2">
    <name type="scientific">Saccharothrix syringae</name>
    <name type="common">Nocardiopsis syringae</name>
    <dbReference type="NCBI Taxonomy" id="103733"/>
    <lineage>
        <taxon>Bacteria</taxon>
        <taxon>Bacillati</taxon>
        <taxon>Actinomycetota</taxon>
        <taxon>Actinomycetes</taxon>
        <taxon>Pseudonocardiales</taxon>
        <taxon>Pseudonocardiaceae</taxon>
        <taxon>Saccharothrix</taxon>
    </lineage>
</organism>
<dbReference type="EMBL" id="CP034550">
    <property type="protein sequence ID" value="QFZ19969.1"/>
    <property type="molecule type" value="Genomic_DNA"/>
</dbReference>
<dbReference type="RefSeq" id="WP_033429393.1">
    <property type="nucleotide sequence ID" value="NZ_CP034550.1"/>
</dbReference>
<reference evidence="2" key="1">
    <citation type="journal article" date="2021" name="Curr. Microbiol.">
        <title>Complete genome of nocamycin-producing strain Saccharothrix syringae NRRL B-16468 reveals the biosynthetic potential for secondary metabolites.</title>
        <authorList>
            <person name="Mo X."/>
            <person name="Yang S."/>
        </authorList>
    </citation>
    <scope>NUCLEOTIDE SEQUENCE [LARGE SCALE GENOMIC DNA]</scope>
    <source>
        <strain evidence="2">ATCC 51364 / DSM 43886 / JCM 6844 / KCTC 9398 / NBRC 14523 / NRRL B-16468 / INA 2240</strain>
    </source>
</reference>
<keyword evidence="1" id="KW-0238">DNA-binding</keyword>
<dbReference type="PANTHER" id="PTHR38479">
    <property type="entry name" value="LMO0824 PROTEIN"/>
    <property type="match status" value="1"/>
</dbReference>
<keyword evidence="2" id="KW-1185">Reference proteome</keyword>
<gene>
    <name evidence="1" type="ORF">EKG83_23360</name>
</gene>
<dbReference type="AlphaFoldDB" id="A0A5Q0H1G8"/>
<dbReference type="InterPro" id="IPR009351">
    <property type="entry name" value="AlkZ-like"/>
</dbReference>
<proteinExistence type="predicted"/>
<dbReference type="OrthoDB" id="9148135at2"/>
<evidence type="ECO:0000313" key="1">
    <source>
        <dbReference type="EMBL" id="QFZ19969.1"/>
    </source>
</evidence>
<dbReference type="KEGG" id="ssyi:EKG83_23360"/>
<dbReference type="Proteomes" id="UP000325787">
    <property type="component" value="Chromosome"/>
</dbReference>
<dbReference type="Pfam" id="PF06224">
    <property type="entry name" value="AlkZ-like"/>
    <property type="match status" value="1"/>
</dbReference>
<dbReference type="PANTHER" id="PTHR38479:SF2">
    <property type="entry name" value="WINGED HELIX DNA-BINDING DOMAIN-CONTAINING PROTEIN"/>
    <property type="match status" value="1"/>
</dbReference>
<accession>A0A5Q0H1G8</accession>